<organism evidence="2 3">
    <name type="scientific">Ilyobacter polytropus (strain ATCC 51220 / DSM 2926 / LMG 16218 / CuHBu1)</name>
    <dbReference type="NCBI Taxonomy" id="572544"/>
    <lineage>
        <taxon>Bacteria</taxon>
        <taxon>Fusobacteriati</taxon>
        <taxon>Fusobacteriota</taxon>
        <taxon>Fusobacteriia</taxon>
        <taxon>Fusobacteriales</taxon>
        <taxon>Fusobacteriaceae</taxon>
        <taxon>Ilyobacter</taxon>
    </lineage>
</organism>
<evidence type="ECO:0000313" key="3">
    <source>
        <dbReference type="Proteomes" id="UP000006875"/>
    </source>
</evidence>
<evidence type="ECO:0000256" key="1">
    <source>
        <dbReference type="PROSITE-ProRule" id="PRU00339"/>
    </source>
</evidence>
<dbReference type="HOGENOM" id="CLU_121860_0_0_0"/>
<gene>
    <name evidence="2" type="ordered locus">Ilyop_1537</name>
</gene>
<dbReference type="InterPro" id="IPR019734">
    <property type="entry name" value="TPR_rpt"/>
</dbReference>
<dbReference type="RefSeq" id="WP_013387983.1">
    <property type="nucleotide sequence ID" value="NC_014632.1"/>
</dbReference>
<dbReference type="SMART" id="SM00028">
    <property type="entry name" value="TPR"/>
    <property type="match status" value="4"/>
</dbReference>
<dbReference type="PANTHER" id="PTHR44366:SF1">
    <property type="entry name" value="UDP-N-ACETYLGLUCOSAMINE--PEPTIDE N-ACETYLGLUCOSAMINYLTRANSFERASE 110 KDA SUBUNIT"/>
    <property type="match status" value="1"/>
</dbReference>
<dbReference type="EMBL" id="CP002281">
    <property type="protein sequence ID" value="ADO83316.1"/>
    <property type="molecule type" value="Genomic_DNA"/>
</dbReference>
<reference evidence="2 3" key="1">
    <citation type="journal article" date="2010" name="Stand. Genomic Sci.">
        <title>Complete genome sequence of Ilyobacter polytropus type strain (CuHbu1).</title>
        <authorList>
            <person name="Sikorski J."/>
            <person name="Chertkov O."/>
            <person name="Lapidus A."/>
            <person name="Nolan M."/>
            <person name="Lucas S."/>
            <person name="Del Rio T.G."/>
            <person name="Tice H."/>
            <person name="Cheng J.F."/>
            <person name="Tapia R."/>
            <person name="Han C."/>
            <person name="Goodwin L."/>
            <person name="Pitluck S."/>
            <person name="Liolios K."/>
            <person name="Ivanova N."/>
            <person name="Mavromatis K."/>
            <person name="Mikhailova N."/>
            <person name="Pati A."/>
            <person name="Chen A."/>
            <person name="Palaniappan K."/>
            <person name="Land M."/>
            <person name="Hauser L."/>
            <person name="Chang Y.J."/>
            <person name="Jeffries C.D."/>
            <person name="Brambilla E."/>
            <person name="Yasawong M."/>
            <person name="Rohde M."/>
            <person name="Pukall R."/>
            <person name="Spring S."/>
            <person name="Goker M."/>
            <person name="Woyke T."/>
            <person name="Bristow J."/>
            <person name="Eisen J.A."/>
            <person name="Markowitz V."/>
            <person name="Hugenholtz P."/>
            <person name="Kyrpides N.C."/>
            <person name="Klenk H.P."/>
        </authorList>
    </citation>
    <scope>NUCLEOTIDE SEQUENCE [LARGE SCALE GENOMIC DNA]</scope>
    <source>
        <strain evidence="3">ATCC 51220 / DSM 2926 / LMG 16218 / CuHBu1</strain>
    </source>
</reference>
<dbReference type="InterPro" id="IPR037919">
    <property type="entry name" value="OGT"/>
</dbReference>
<dbReference type="PROSITE" id="PS50005">
    <property type="entry name" value="TPR"/>
    <property type="match status" value="3"/>
</dbReference>
<dbReference type="PANTHER" id="PTHR44366">
    <property type="entry name" value="UDP-N-ACETYLGLUCOSAMINE--PEPTIDE N-ACETYLGLUCOSAMINYLTRANSFERASE 110 KDA SUBUNIT"/>
    <property type="match status" value="1"/>
</dbReference>
<dbReference type="InterPro" id="IPR011990">
    <property type="entry name" value="TPR-like_helical_dom_sf"/>
</dbReference>
<proteinExistence type="predicted"/>
<keyword evidence="1" id="KW-0802">TPR repeat</keyword>
<dbReference type="OrthoDB" id="87208at2"/>
<dbReference type="GO" id="GO:0006493">
    <property type="term" value="P:protein O-linked glycosylation"/>
    <property type="evidence" value="ECO:0007669"/>
    <property type="project" value="InterPro"/>
</dbReference>
<dbReference type="Pfam" id="PF13181">
    <property type="entry name" value="TPR_8"/>
    <property type="match status" value="1"/>
</dbReference>
<dbReference type="STRING" id="572544.Ilyop_1537"/>
<dbReference type="GO" id="GO:0097363">
    <property type="term" value="F:protein O-acetylglucosaminyltransferase activity"/>
    <property type="evidence" value="ECO:0007669"/>
    <property type="project" value="TreeGrafter"/>
</dbReference>
<protein>
    <submittedName>
        <fullName evidence="2">Tetratricopeptide TPR_2 repeat protein</fullName>
    </submittedName>
</protein>
<feature type="repeat" description="TPR" evidence="1">
    <location>
        <begin position="34"/>
        <end position="67"/>
    </location>
</feature>
<feature type="repeat" description="TPR" evidence="1">
    <location>
        <begin position="68"/>
        <end position="101"/>
    </location>
</feature>
<evidence type="ECO:0000313" key="2">
    <source>
        <dbReference type="EMBL" id="ADO83316.1"/>
    </source>
</evidence>
<sequence>MLRTEIFKDYCVNKDLSSREEEVRMLLLENSTDIKLLRELAAILYYKKEAKEAIKIYEKLIRLEPENADFLAFLGYLYYELDIEPKAIEYFNRSLDIAPDAPFVYFLLGNAYSRNGDVISAIKSYDFAIFLDFDIYTAHLDFAKKYEDMGRIPRALKEYITAYEIDPRDEEIKNKIIFLKKELECA</sequence>
<keyword evidence="3" id="KW-1185">Reference proteome</keyword>
<dbReference type="Gene3D" id="1.25.40.10">
    <property type="entry name" value="Tetratricopeptide repeat domain"/>
    <property type="match status" value="1"/>
</dbReference>
<feature type="repeat" description="TPR" evidence="1">
    <location>
        <begin position="136"/>
        <end position="169"/>
    </location>
</feature>
<dbReference type="SUPFAM" id="SSF48452">
    <property type="entry name" value="TPR-like"/>
    <property type="match status" value="1"/>
</dbReference>
<name>E3H8Q2_ILYPC</name>
<dbReference type="eggNOG" id="COG0457">
    <property type="taxonomic scope" value="Bacteria"/>
</dbReference>
<accession>E3H8Q2</accession>
<dbReference type="AlphaFoldDB" id="E3H8Q2"/>
<dbReference type="KEGG" id="ipo:Ilyop_1537"/>
<dbReference type="Proteomes" id="UP000006875">
    <property type="component" value="Chromosome"/>
</dbReference>
<dbReference type="Pfam" id="PF13432">
    <property type="entry name" value="TPR_16"/>
    <property type="match status" value="1"/>
</dbReference>